<dbReference type="InterPro" id="IPR011992">
    <property type="entry name" value="EF-hand-dom_pair"/>
</dbReference>
<dbReference type="EMBL" id="LSFM01000024">
    <property type="protein sequence ID" value="OBY62289.1"/>
    <property type="molecule type" value="Genomic_DNA"/>
</dbReference>
<dbReference type="Gene3D" id="1.10.238.10">
    <property type="entry name" value="EF-hand"/>
    <property type="match status" value="1"/>
</dbReference>
<keyword evidence="3" id="KW-1185">Reference proteome</keyword>
<sequence>MAWTKEKILINIESLMRSKFTNPKDAFDYYDNDKDGFLTKADFKILLKEAGVSLLIRGLVAEFMMKSFDQNNDNLVSWFEFQKAIKESGIKE</sequence>
<dbReference type="InterPro" id="IPR018247">
    <property type="entry name" value="EF_Hand_1_Ca_BS"/>
</dbReference>
<dbReference type="RefSeq" id="WP_065320166.1">
    <property type="nucleotide sequence ID" value="NZ_CP017477.1"/>
</dbReference>
<dbReference type="SMART" id="SM00054">
    <property type="entry name" value="EFh"/>
    <property type="match status" value="2"/>
</dbReference>
<proteinExistence type="predicted"/>
<feature type="domain" description="EF-hand" evidence="1">
    <location>
        <begin position="56"/>
        <end position="91"/>
    </location>
</feature>
<dbReference type="PROSITE" id="PS50222">
    <property type="entry name" value="EF_HAND_2"/>
    <property type="match status" value="2"/>
</dbReference>
<feature type="domain" description="EF-hand" evidence="1">
    <location>
        <begin position="18"/>
        <end position="53"/>
    </location>
</feature>
<evidence type="ECO:0000313" key="2">
    <source>
        <dbReference type="EMBL" id="OBY62289.1"/>
    </source>
</evidence>
<dbReference type="STRING" id="1774273.LPB03_13435"/>
<protein>
    <recommendedName>
        <fullName evidence="1">EF-hand domain-containing protein</fullName>
    </recommendedName>
</protein>
<dbReference type="AlphaFoldDB" id="A0A1B8TRS2"/>
<dbReference type="Pfam" id="PF13499">
    <property type="entry name" value="EF-hand_7"/>
    <property type="match status" value="1"/>
</dbReference>
<gene>
    <name evidence="2" type="ORF">LPB3_13450</name>
</gene>
<dbReference type="KEGG" id="pob:LPB03_13435"/>
<evidence type="ECO:0000259" key="1">
    <source>
        <dbReference type="PROSITE" id="PS50222"/>
    </source>
</evidence>
<reference evidence="3" key="1">
    <citation type="submission" date="2016-02" db="EMBL/GenBank/DDBJ databases">
        <authorList>
            <person name="Shin S.-K."/>
            <person name="Yi H."/>
            <person name="Kim E."/>
        </authorList>
    </citation>
    <scope>NUCLEOTIDE SEQUENCE [LARGE SCALE GENOMIC DNA]</scope>
    <source>
        <strain evidence="3">LPB0003</strain>
    </source>
</reference>
<comment type="caution">
    <text evidence="2">The sequence shown here is derived from an EMBL/GenBank/DDBJ whole genome shotgun (WGS) entry which is preliminary data.</text>
</comment>
<dbReference type="PROSITE" id="PS00018">
    <property type="entry name" value="EF_HAND_1"/>
    <property type="match status" value="2"/>
</dbReference>
<dbReference type="InterPro" id="IPR002048">
    <property type="entry name" value="EF_hand_dom"/>
</dbReference>
<dbReference type="Proteomes" id="UP000092584">
    <property type="component" value="Unassembled WGS sequence"/>
</dbReference>
<dbReference type="CDD" id="cd00051">
    <property type="entry name" value="EFh"/>
    <property type="match status" value="1"/>
</dbReference>
<organism evidence="2 3">
    <name type="scientific">Polaribacter vadi</name>
    <dbReference type="NCBI Taxonomy" id="1774273"/>
    <lineage>
        <taxon>Bacteria</taxon>
        <taxon>Pseudomonadati</taxon>
        <taxon>Bacteroidota</taxon>
        <taxon>Flavobacteriia</taxon>
        <taxon>Flavobacteriales</taxon>
        <taxon>Flavobacteriaceae</taxon>
    </lineage>
</organism>
<dbReference type="GO" id="GO:0005509">
    <property type="term" value="F:calcium ion binding"/>
    <property type="evidence" value="ECO:0007669"/>
    <property type="project" value="InterPro"/>
</dbReference>
<dbReference type="OrthoDB" id="1443945at2"/>
<name>A0A1B8TRS2_9FLAO</name>
<dbReference type="SUPFAM" id="SSF47473">
    <property type="entry name" value="EF-hand"/>
    <property type="match status" value="1"/>
</dbReference>
<evidence type="ECO:0000313" key="3">
    <source>
        <dbReference type="Proteomes" id="UP000092584"/>
    </source>
</evidence>
<accession>A0A1B8TRS2</accession>